<sequence>MYPIVTEGGQGAGIATLVSARQGIFVTASHVVANVNSLKVKTRANTYSFTVLLRGNNIQRTTEDWAIIQVTDDNWKDELPLPDLDLVYDLPNAAEFAQAVLLTRAGSFAGFSAGRIGEDHDSGKLCGLDSVILVETSRYDKGFSGAPVFLPGESKRGVFAITSRFETTFDNPDNSETVQLFAKISRQIENEEGRHGLPIEVLRDLIKDKIFVKALPIKCIFDQILLRDEQKQKLNSMDDGQDVGEVISYIDSVAAIDTDIQVRRTKVIYTVNIITRSNFSIVGIVRLLGSYFYHFGDFSQQDIATSMPLFMGIITASQKANAQALPQSYLDAYIAAANIAPAPPESTEFDVQPTSSSADGAGGVVESFVSGNDQWIYDPDLERIQFDVSSLPPSTLPQEQEISLGSEFSAYLTDDELRNKMSDETRYIITAAATAYLARGLNGAELWTDSGGGRLRKEAVWNAMANLGTVLQHGGLAGGENSDVKTLGEKFADAASTFPGDIRLRNPHRSFDMIAPGAPSWNNVTTGAGGPLGPIGVP</sequence>
<comment type="caution">
    <text evidence="1">The sequence shown here is derived from an EMBL/GenBank/DDBJ whole genome shotgun (WGS) entry which is preliminary data.</text>
</comment>
<dbReference type="InterPro" id="IPR009003">
    <property type="entry name" value="Peptidase_S1_PA"/>
</dbReference>
<dbReference type="AlphaFoldDB" id="A0A6A8A1A3"/>
<protein>
    <recommendedName>
        <fullName evidence="2">Serine protease</fullName>
    </recommendedName>
</protein>
<dbReference type="InterPro" id="IPR043504">
    <property type="entry name" value="Peptidase_S1_PA_chymotrypsin"/>
</dbReference>
<name>A0A6A8A1A3_RHIML</name>
<dbReference type="Gene3D" id="2.40.10.10">
    <property type="entry name" value="Trypsin-like serine proteases"/>
    <property type="match status" value="1"/>
</dbReference>
<gene>
    <name evidence="1" type="ORF">GHK45_32045</name>
</gene>
<dbReference type="EMBL" id="WISP01000207">
    <property type="protein sequence ID" value="MQW08198.1"/>
    <property type="molecule type" value="Genomic_DNA"/>
</dbReference>
<dbReference type="RefSeq" id="WP_153318958.1">
    <property type="nucleotide sequence ID" value="NZ_WISP01000207.1"/>
</dbReference>
<dbReference type="SUPFAM" id="SSF50494">
    <property type="entry name" value="Trypsin-like serine proteases"/>
    <property type="match status" value="1"/>
</dbReference>
<evidence type="ECO:0000313" key="1">
    <source>
        <dbReference type="EMBL" id="MQW08198.1"/>
    </source>
</evidence>
<reference evidence="1" key="1">
    <citation type="journal article" date="2013" name="Genome Biol.">
        <title>Comparative genomics of the core and accessory genomes of 48 Sinorhizobium strains comprising five genospecies.</title>
        <authorList>
            <person name="Sugawara M."/>
            <person name="Epstein B."/>
            <person name="Badgley B.D."/>
            <person name="Unno T."/>
            <person name="Xu L."/>
            <person name="Reese J."/>
            <person name="Gyaneshwar P."/>
            <person name="Denny R."/>
            <person name="Mudge J."/>
            <person name="Bharti A.K."/>
            <person name="Farmer A.D."/>
            <person name="May G.D."/>
            <person name="Woodward J.E."/>
            <person name="Medigue C."/>
            <person name="Vallenet D."/>
            <person name="Lajus A."/>
            <person name="Rouy Z."/>
            <person name="Martinez-Vaz B."/>
            <person name="Tiffin P."/>
            <person name="Young N.D."/>
            <person name="Sadowsky M.J."/>
        </authorList>
    </citation>
    <scope>NUCLEOTIDE SEQUENCE</scope>
    <source>
        <strain evidence="1">M30</strain>
    </source>
</reference>
<proteinExistence type="predicted"/>
<organism evidence="1">
    <name type="scientific">Rhizobium meliloti</name>
    <name type="common">Ensifer meliloti</name>
    <name type="synonym">Sinorhizobium meliloti</name>
    <dbReference type="NCBI Taxonomy" id="382"/>
    <lineage>
        <taxon>Bacteria</taxon>
        <taxon>Pseudomonadati</taxon>
        <taxon>Pseudomonadota</taxon>
        <taxon>Alphaproteobacteria</taxon>
        <taxon>Hyphomicrobiales</taxon>
        <taxon>Rhizobiaceae</taxon>
        <taxon>Sinorhizobium/Ensifer group</taxon>
        <taxon>Sinorhizobium</taxon>
    </lineage>
</organism>
<accession>A0A6A8A1A3</accession>
<evidence type="ECO:0008006" key="2">
    <source>
        <dbReference type="Google" id="ProtNLM"/>
    </source>
</evidence>